<keyword evidence="3" id="KW-0255">Endonuclease</keyword>
<dbReference type="Proteomes" id="UP001153642">
    <property type="component" value="Unassembled WGS sequence"/>
</dbReference>
<feature type="chain" id="PRO_5047020161" evidence="1">
    <location>
        <begin position="19"/>
        <end position="262"/>
    </location>
</feature>
<dbReference type="Gene3D" id="3.60.10.10">
    <property type="entry name" value="Endonuclease/exonuclease/phosphatase"/>
    <property type="match status" value="1"/>
</dbReference>
<keyword evidence="4" id="KW-1185">Reference proteome</keyword>
<name>A0ABT6FQA4_9FLAO</name>
<dbReference type="InterPro" id="IPR005135">
    <property type="entry name" value="Endo/exonuclease/phosphatase"/>
</dbReference>
<evidence type="ECO:0000256" key="1">
    <source>
        <dbReference type="SAM" id="SignalP"/>
    </source>
</evidence>
<keyword evidence="1" id="KW-0732">Signal</keyword>
<feature type="domain" description="Endonuclease/exonuclease/phosphatase" evidence="2">
    <location>
        <begin position="28"/>
        <end position="234"/>
    </location>
</feature>
<keyword evidence="3" id="KW-0540">Nuclease</keyword>
<comment type="caution">
    <text evidence="3">The sequence shown here is derived from an EMBL/GenBank/DDBJ whole genome shotgun (WGS) entry which is preliminary data.</text>
</comment>
<evidence type="ECO:0000313" key="4">
    <source>
        <dbReference type="Proteomes" id="UP001153642"/>
    </source>
</evidence>
<protein>
    <submittedName>
        <fullName evidence="3">Endonuclease/exonuclease/phosphatase family protein</fullName>
    </submittedName>
</protein>
<dbReference type="EMBL" id="JAPMUA010000002">
    <property type="protein sequence ID" value="MDG3585450.1"/>
    <property type="molecule type" value="Genomic_DNA"/>
</dbReference>
<dbReference type="PANTHER" id="PTHR14859:SF15">
    <property type="entry name" value="ENDONUCLEASE_EXONUCLEASE_PHOSPHATASE DOMAIN-CONTAINING PROTEIN"/>
    <property type="match status" value="1"/>
</dbReference>
<dbReference type="SUPFAM" id="SSF56219">
    <property type="entry name" value="DNase I-like"/>
    <property type="match status" value="1"/>
</dbReference>
<sequence>MKNVILSLFLIIFISLNAQQSPDTLRVMSFNILHGATTKGDFNLEAIAGFINKYHPDLVAMQEVDFKTNRSKKYNIPLELGYRTQLLPLYAKAMHYDGGEYGEALLSKFSLISTENMALPHLPDSEPRAAQIAIFETSNGNKLQFIATHLDHQRDETDRLMQADALAQRFKNEELPTILAGDLNSQPDSKTMKKLYEVFTKPADKKALMPTYPSSGARICIDHILFNQPEKWTELSYEVVCDEYITDHCVVVTTLVFNPNGD</sequence>
<feature type="signal peptide" evidence="1">
    <location>
        <begin position="1"/>
        <end position="18"/>
    </location>
</feature>
<gene>
    <name evidence="3" type="ORF">OSR52_06165</name>
</gene>
<organism evidence="3 4">
    <name type="scientific">Galbibacter pacificus</name>
    <dbReference type="NCBI Taxonomy" id="2996052"/>
    <lineage>
        <taxon>Bacteria</taxon>
        <taxon>Pseudomonadati</taxon>
        <taxon>Bacteroidota</taxon>
        <taxon>Flavobacteriia</taxon>
        <taxon>Flavobacteriales</taxon>
        <taxon>Flavobacteriaceae</taxon>
        <taxon>Galbibacter</taxon>
    </lineage>
</organism>
<dbReference type="Pfam" id="PF03372">
    <property type="entry name" value="Exo_endo_phos"/>
    <property type="match status" value="1"/>
</dbReference>
<proteinExistence type="predicted"/>
<reference evidence="3" key="1">
    <citation type="submission" date="2022-11" db="EMBL/GenBank/DDBJ databases">
        <title>High-quality draft genome sequence of Galbibacter sp. strain CMA-7.</title>
        <authorList>
            <person name="Wei L."/>
            <person name="Dong C."/>
            <person name="Shao Z."/>
        </authorList>
    </citation>
    <scope>NUCLEOTIDE SEQUENCE</scope>
    <source>
        <strain evidence="3">CMA-7</strain>
    </source>
</reference>
<dbReference type="InterPro" id="IPR036691">
    <property type="entry name" value="Endo/exonu/phosph_ase_sf"/>
</dbReference>
<keyword evidence="3" id="KW-0378">Hydrolase</keyword>
<evidence type="ECO:0000313" key="3">
    <source>
        <dbReference type="EMBL" id="MDG3585450.1"/>
    </source>
</evidence>
<dbReference type="PANTHER" id="PTHR14859">
    <property type="entry name" value="CALCOFLUOR WHITE HYPERSENSITIVE PROTEIN PRECURSOR"/>
    <property type="match status" value="1"/>
</dbReference>
<dbReference type="InterPro" id="IPR051916">
    <property type="entry name" value="GPI-anchor_lipid_remodeler"/>
</dbReference>
<dbReference type="RefSeq" id="WP_277899282.1">
    <property type="nucleotide sequence ID" value="NZ_JAPMUA010000002.1"/>
</dbReference>
<accession>A0ABT6FQA4</accession>
<evidence type="ECO:0000259" key="2">
    <source>
        <dbReference type="Pfam" id="PF03372"/>
    </source>
</evidence>
<dbReference type="GO" id="GO:0004519">
    <property type="term" value="F:endonuclease activity"/>
    <property type="evidence" value="ECO:0007669"/>
    <property type="project" value="UniProtKB-KW"/>
</dbReference>